<gene>
    <name evidence="1" type="ORF">BLA29_013455</name>
</gene>
<dbReference type="EMBL" id="MUJZ01038442">
    <property type="protein sequence ID" value="OTF76240.1"/>
    <property type="molecule type" value="Genomic_DNA"/>
</dbReference>
<keyword evidence="2" id="KW-1185">Reference proteome</keyword>
<dbReference type="AlphaFoldDB" id="A0A1Y3B5X9"/>
<sequence>MMKRKNSGNRIWIPLGMCY</sequence>
<organism evidence="1 2">
    <name type="scientific">Euroglyphus maynei</name>
    <name type="common">Mayne's house dust mite</name>
    <dbReference type="NCBI Taxonomy" id="6958"/>
    <lineage>
        <taxon>Eukaryota</taxon>
        <taxon>Metazoa</taxon>
        <taxon>Ecdysozoa</taxon>
        <taxon>Arthropoda</taxon>
        <taxon>Chelicerata</taxon>
        <taxon>Arachnida</taxon>
        <taxon>Acari</taxon>
        <taxon>Acariformes</taxon>
        <taxon>Sarcoptiformes</taxon>
        <taxon>Astigmata</taxon>
        <taxon>Psoroptidia</taxon>
        <taxon>Analgoidea</taxon>
        <taxon>Pyroglyphidae</taxon>
        <taxon>Pyroglyphinae</taxon>
        <taxon>Euroglyphus</taxon>
    </lineage>
</organism>
<accession>A0A1Y3B5X9</accession>
<comment type="caution">
    <text evidence="1">The sequence shown here is derived from an EMBL/GenBank/DDBJ whole genome shotgun (WGS) entry which is preliminary data.</text>
</comment>
<name>A0A1Y3B5X9_EURMA</name>
<protein>
    <submittedName>
        <fullName evidence="1">Uncharacterized protein</fullName>
    </submittedName>
</protein>
<reference evidence="1 2" key="1">
    <citation type="submission" date="2017-03" db="EMBL/GenBank/DDBJ databases">
        <title>Genome Survey of Euroglyphus maynei.</title>
        <authorList>
            <person name="Arlian L.G."/>
            <person name="Morgan M.S."/>
            <person name="Rider S.D."/>
        </authorList>
    </citation>
    <scope>NUCLEOTIDE SEQUENCE [LARGE SCALE GENOMIC DNA]</scope>
    <source>
        <strain evidence="1">Arlian Lab</strain>
        <tissue evidence="1">Whole body</tissue>
    </source>
</reference>
<proteinExistence type="predicted"/>
<evidence type="ECO:0000313" key="2">
    <source>
        <dbReference type="Proteomes" id="UP000194236"/>
    </source>
</evidence>
<feature type="non-terminal residue" evidence="1">
    <location>
        <position position="19"/>
    </location>
</feature>
<evidence type="ECO:0000313" key="1">
    <source>
        <dbReference type="EMBL" id="OTF76240.1"/>
    </source>
</evidence>
<dbReference type="Proteomes" id="UP000194236">
    <property type="component" value="Unassembled WGS sequence"/>
</dbReference>